<dbReference type="Gene3D" id="3.10.50.40">
    <property type="match status" value="1"/>
</dbReference>
<comment type="catalytic activity">
    <reaction evidence="1">
        <text>[protein]-peptidylproline (omega=180) = [protein]-peptidylproline (omega=0)</text>
        <dbReference type="Rhea" id="RHEA:16237"/>
        <dbReference type="Rhea" id="RHEA-COMP:10747"/>
        <dbReference type="Rhea" id="RHEA-COMP:10748"/>
        <dbReference type="ChEBI" id="CHEBI:83833"/>
        <dbReference type="ChEBI" id="CHEBI:83834"/>
        <dbReference type="EC" id="5.2.1.8"/>
    </reaction>
</comment>
<dbReference type="Gene3D" id="1.10.4030.10">
    <property type="entry name" value="Porin chaperone SurA, peptide-binding domain"/>
    <property type="match status" value="1"/>
</dbReference>
<dbReference type="SUPFAM" id="SSF54534">
    <property type="entry name" value="FKBP-like"/>
    <property type="match status" value="1"/>
</dbReference>
<name>A0A2M6W5N0_9BACT</name>
<dbReference type="GO" id="GO:0003755">
    <property type="term" value="F:peptidyl-prolyl cis-trans isomerase activity"/>
    <property type="evidence" value="ECO:0007669"/>
    <property type="project" value="UniProtKB-KW"/>
</dbReference>
<feature type="transmembrane region" description="Helical" evidence="7">
    <location>
        <begin position="30"/>
        <end position="54"/>
    </location>
</feature>
<evidence type="ECO:0000313" key="9">
    <source>
        <dbReference type="EMBL" id="PIT88015.1"/>
    </source>
</evidence>
<sequence>MEKQESNITPVQEPVSQSVTKAEMINVKMFALGIIGIIVLAILISAGIGIYRVYAKVSTDTFTYTVAKILRLPAAKINGTTIMYSDFVDDLKAINILRAYDIANSGASANLTAEQMSDQVLWRLLNNILISDAAKNFDIKAEQVDADEIKAQIMKQFKNEEEASVALKERYGWTMSEYENKVIKYYILQQKLSDVISTDKKSRDEVFMQADEVLKKIQAGANFEDMAKQYSQDGTADSGGDLGWFGQGDMVPQFEAAVFTLEKGELGPEVIESPYGFHIVRVDDKKVEDKAEQIKARHIFFRLPSLETYLENTTKKAQIHLYIKAHNPFDALVVEQ</sequence>
<evidence type="ECO:0000256" key="3">
    <source>
        <dbReference type="ARBA" id="ARBA00022729"/>
    </source>
</evidence>
<evidence type="ECO:0000256" key="4">
    <source>
        <dbReference type="ARBA" id="ARBA00023110"/>
    </source>
</evidence>
<accession>A0A2M6W5N0</accession>
<dbReference type="Proteomes" id="UP000231426">
    <property type="component" value="Unassembled WGS sequence"/>
</dbReference>
<evidence type="ECO:0000256" key="1">
    <source>
        <dbReference type="ARBA" id="ARBA00000971"/>
    </source>
</evidence>
<evidence type="ECO:0000313" key="10">
    <source>
        <dbReference type="Proteomes" id="UP000231426"/>
    </source>
</evidence>
<gene>
    <name evidence="9" type="ORF">COU29_04390</name>
</gene>
<dbReference type="Pfam" id="PF13624">
    <property type="entry name" value="SurA_N_3"/>
    <property type="match status" value="1"/>
</dbReference>
<dbReference type="InterPro" id="IPR046357">
    <property type="entry name" value="PPIase_dom_sf"/>
</dbReference>
<evidence type="ECO:0000256" key="7">
    <source>
        <dbReference type="SAM" id="Phobius"/>
    </source>
</evidence>
<dbReference type="Pfam" id="PF13616">
    <property type="entry name" value="Rotamase_3"/>
    <property type="match status" value="1"/>
</dbReference>
<dbReference type="InterPro" id="IPR050245">
    <property type="entry name" value="PrsA_foldase"/>
</dbReference>
<comment type="caution">
    <text evidence="9">The sequence shown here is derived from an EMBL/GenBank/DDBJ whole genome shotgun (WGS) entry which is preliminary data.</text>
</comment>
<keyword evidence="7" id="KW-0472">Membrane</keyword>
<dbReference type="PROSITE" id="PS50198">
    <property type="entry name" value="PPIC_PPIASE_2"/>
    <property type="match status" value="1"/>
</dbReference>
<keyword evidence="3" id="KW-0732">Signal</keyword>
<evidence type="ECO:0000256" key="5">
    <source>
        <dbReference type="ARBA" id="ARBA00023235"/>
    </source>
</evidence>
<feature type="domain" description="PpiC" evidence="8">
    <location>
        <begin position="179"/>
        <end position="284"/>
    </location>
</feature>
<dbReference type="SUPFAM" id="SSF109998">
    <property type="entry name" value="Triger factor/SurA peptide-binding domain-like"/>
    <property type="match status" value="1"/>
</dbReference>
<dbReference type="InterPro" id="IPR027304">
    <property type="entry name" value="Trigger_fact/SurA_dom_sf"/>
</dbReference>
<keyword evidence="4 6" id="KW-0697">Rotamase</keyword>
<dbReference type="PANTHER" id="PTHR47245:SF1">
    <property type="entry name" value="FOLDASE PROTEIN PRSA"/>
    <property type="match status" value="1"/>
</dbReference>
<dbReference type="InterPro" id="IPR000297">
    <property type="entry name" value="PPIase_PpiC"/>
</dbReference>
<dbReference type="EMBL" id="PFBV01000006">
    <property type="protein sequence ID" value="PIT88015.1"/>
    <property type="molecule type" value="Genomic_DNA"/>
</dbReference>
<dbReference type="PANTHER" id="PTHR47245">
    <property type="entry name" value="PEPTIDYLPROLYL ISOMERASE"/>
    <property type="match status" value="1"/>
</dbReference>
<evidence type="ECO:0000256" key="2">
    <source>
        <dbReference type="ARBA" id="ARBA00013194"/>
    </source>
</evidence>
<dbReference type="AlphaFoldDB" id="A0A2M6W5N0"/>
<keyword evidence="5 6" id="KW-0413">Isomerase</keyword>
<organism evidence="9 10">
    <name type="scientific">Candidatus Magasanikbacteria bacterium CG10_big_fil_rev_8_21_14_0_10_36_32</name>
    <dbReference type="NCBI Taxonomy" id="1974646"/>
    <lineage>
        <taxon>Bacteria</taxon>
        <taxon>Candidatus Magasanikiibacteriota</taxon>
    </lineage>
</organism>
<evidence type="ECO:0000259" key="8">
    <source>
        <dbReference type="PROSITE" id="PS50198"/>
    </source>
</evidence>
<dbReference type="EC" id="5.2.1.8" evidence="2"/>
<keyword evidence="7" id="KW-0812">Transmembrane</keyword>
<proteinExistence type="predicted"/>
<protein>
    <recommendedName>
        <fullName evidence="2">peptidylprolyl isomerase</fullName>
        <ecNumber evidence="2">5.2.1.8</ecNumber>
    </recommendedName>
</protein>
<evidence type="ECO:0000256" key="6">
    <source>
        <dbReference type="PROSITE-ProRule" id="PRU00278"/>
    </source>
</evidence>
<keyword evidence="7" id="KW-1133">Transmembrane helix</keyword>
<reference evidence="10" key="1">
    <citation type="submission" date="2017-09" db="EMBL/GenBank/DDBJ databases">
        <title>Depth-based differentiation of microbial function through sediment-hosted aquifers and enrichment of novel symbionts in the deep terrestrial subsurface.</title>
        <authorList>
            <person name="Probst A.J."/>
            <person name="Ladd B."/>
            <person name="Jarett J.K."/>
            <person name="Geller-Mcgrath D.E."/>
            <person name="Sieber C.M.K."/>
            <person name="Emerson J.B."/>
            <person name="Anantharaman K."/>
            <person name="Thomas B.C."/>
            <person name="Malmstrom R."/>
            <person name="Stieglmeier M."/>
            <person name="Klingl A."/>
            <person name="Woyke T."/>
            <person name="Ryan C.M."/>
            <person name="Banfield J.F."/>
        </authorList>
    </citation>
    <scope>NUCLEOTIDE SEQUENCE [LARGE SCALE GENOMIC DNA]</scope>
</reference>